<feature type="non-terminal residue" evidence="1">
    <location>
        <position position="110"/>
    </location>
</feature>
<evidence type="ECO:0000313" key="1">
    <source>
        <dbReference type="EMBL" id="CAE8666175.1"/>
    </source>
</evidence>
<comment type="caution">
    <text evidence="1">The sequence shown here is derived from an EMBL/GenBank/DDBJ whole genome shotgun (WGS) entry which is preliminary data.</text>
</comment>
<dbReference type="AlphaFoldDB" id="A0A813J8E7"/>
<reference evidence="1" key="1">
    <citation type="submission" date="2021-02" db="EMBL/GenBank/DDBJ databases">
        <authorList>
            <person name="Dougan E. K."/>
            <person name="Rhodes N."/>
            <person name="Thang M."/>
            <person name="Chan C."/>
        </authorList>
    </citation>
    <scope>NUCLEOTIDE SEQUENCE</scope>
</reference>
<accession>A0A813J8E7</accession>
<sequence length="110" mass="12480">HTHLADLAWCPRNFLHRYRLAFFADATSSQRQAQGSVQSAVLQLQQRQQQQKQQRQQQMPQVEVVKPLPPDLVSALQAATPLGAALAEALEGWLQPQCINGQQRWSSRRL</sequence>
<evidence type="ECO:0000313" key="2">
    <source>
        <dbReference type="Proteomes" id="UP000626109"/>
    </source>
</evidence>
<dbReference type="EMBL" id="CAJNNW010020393">
    <property type="protein sequence ID" value="CAE8666175.1"/>
    <property type="molecule type" value="Genomic_DNA"/>
</dbReference>
<gene>
    <name evidence="1" type="ORF">PGLA2088_LOCUS16179</name>
</gene>
<dbReference type="Proteomes" id="UP000626109">
    <property type="component" value="Unassembled WGS sequence"/>
</dbReference>
<proteinExistence type="predicted"/>
<name>A0A813J8E7_POLGL</name>
<organism evidence="1 2">
    <name type="scientific">Polarella glacialis</name>
    <name type="common">Dinoflagellate</name>
    <dbReference type="NCBI Taxonomy" id="89957"/>
    <lineage>
        <taxon>Eukaryota</taxon>
        <taxon>Sar</taxon>
        <taxon>Alveolata</taxon>
        <taxon>Dinophyceae</taxon>
        <taxon>Suessiales</taxon>
        <taxon>Suessiaceae</taxon>
        <taxon>Polarella</taxon>
    </lineage>
</organism>
<protein>
    <submittedName>
        <fullName evidence="1">Uncharacterized protein</fullName>
    </submittedName>
</protein>